<dbReference type="InterPro" id="IPR002052">
    <property type="entry name" value="DNA_methylase_N6_adenine_CS"/>
</dbReference>
<accession>A0ABD5WLL5</accession>
<evidence type="ECO:0000313" key="4">
    <source>
        <dbReference type="Proteomes" id="UP001596407"/>
    </source>
</evidence>
<keyword evidence="4" id="KW-1185">Reference proteome</keyword>
<dbReference type="GeneID" id="79303112"/>
<sequence>MSEQEHADESAAGRTGLPIERGFPIERVNEIAAKEGRAKQYYRPIYTMHKWWARRPGCLFRAISLYSLLDDETSVEDVEVYEPGRNQQLGTNGLDAADLVDAIGEVDMENPESLWEFYPKDVRVADKKILDPFAGGGTSLVEASRFGAESVGVDLNPVAWFVTKKELDAGETDVAELERAFERVRDDVADEITQYYRTPCPNADHDGREDHDADVMYNFWVKELDCVSCGHTVPLFKDYRVAKGRYENDDQYNCLCPDCGAVTLVEDWQDDSECNECGNQWVPEDGNVSRGGYYNCPECGQKEAITDGIAEQDGYDLRLYAVEYYCEDCDQQGLEKSSYKGYKKAEAADKQLFEEAKREWNTRTDLHEYVPDEEIPPGHMTVERNPVDDHGYEEWTDMFNERQLLCLSKLLQAIGRVSDRDLKEHLLTAFSDALRTNCMMTSYDPTRNGMDHIFRTNAFDPPMYPAENNVWGTRFGRGTFTAMFEMVKKGVEYANAPTERHVEDGETVETDEFAKPIGLNSQVYQDDMRNISAEDEYDAVITDPPYYDNIIYSEVADYFYVWQKILLEGEYPGFDREKTPREESIVTNPYLGKTAEDFEHEMGQALSVINDALKDDGTLAFTYHHSDEESWGELLQSLCENGFEVTATYPISSDLNKFIGGEAVSFDIVIVARPTDDREPISWNRLRRRIVKTARKTHESLEENRDLASGDIGVVEMGKCFQEYSKHHGAVRRAGESMTAKAVVEEIYGIIQQGERGEQDVYLDLREERGPSYSDLNKHLKRSDASEEAMKEMKLFRVEDGDFLLCDWDDEKRQAYVQTRVEGDDGDLTDLDRAHFLRYRYEHDRSREEFLARWDEDDLRELCEDLAAVTGDGTYLKMLGVDTTFAEGDW</sequence>
<comment type="caution">
    <text evidence="3">The sequence shown here is derived from an EMBL/GenBank/DDBJ whole genome shotgun (WGS) entry which is preliminary data.</text>
</comment>
<dbReference type="RefSeq" id="WP_276281883.1">
    <property type="nucleotide sequence ID" value="NZ_CP119809.1"/>
</dbReference>
<evidence type="ECO:0000256" key="1">
    <source>
        <dbReference type="SAM" id="Coils"/>
    </source>
</evidence>
<reference evidence="3 4" key="1">
    <citation type="journal article" date="2019" name="Int. J. Syst. Evol. Microbiol.">
        <title>The Global Catalogue of Microorganisms (GCM) 10K type strain sequencing project: providing services to taxonomists for standard genome sequencing and annotation.</title>
        <authorList>
            <consortium name="The Broad Institute Genomics Platform"/>
            <consortium name="The Broad Institute Genome Sequencing Center for Infectious Disease"/>
            <person name="Wu L."/>
            <person name="Ma J."/>
        </authorList>
    </citation>
    <scope>NUCLEOTIDE SEQUENCE [LARGE SCALE GENOMIC DNA]</scope>
    <source>
        <strain evidence="3 4">DT72</strain>
    </source>
</reference>
<dbReference type="InterPro" id="IPR029063">
    <property type="entry name" value="SAM-dependent_MTases_sf"/>
</dbReference>
<protein>
    <submittedName>
        <fullName evidence="3">DUF1156 domain-containing protein</fullName>
    </submittedName>
</protein>
<evidence type="ECO:0000259" key="2">
    <source>
        <dbReference type="Pfam" id="PF06634"/>
    </source>
</evidence>
<evidence type="ECO:0000313" key="3">
    <source>
        <dbReference type="EMBL" id="MFC7080275.1"/>
    </source>
</evidence>
<dbReference type="Gene3D" id="3.40.50.150">
    <property type="entry name" value="Vaccinia Virus protein VP39"/>
    <property type="match status" value="2"/>
</dbReference>
<dbReference type="InterPro" id="IPR009537">
    <property type="entry name" value="DUF1156"/>
</dbReference>
<feature type="domain" description="DUF1156" evidence="2">
    <location>
        <begin position="23"/>
        <end position="74"/>
    </location>
</feature>
<dbReference type="CDD" id="cd02440">
    <property type="entry name" value="AdoMet_MTases"/>
    <property type="match status" value="1"/>
</dbReference>
<proteinExistence type="predicted"/>
<dbReference type="PROSITE" id="PS00092">
    <property type="entry name" value="N6_MTASE"/>
    <property type="match status" value="1"/>
</dbReference>
<keyword evidence="1" id="KW-0175">Coiled coil</keyword>
<organism evidence="3 4">
    <name type="scientific">Halorussus caseinilyticus</name>
    <dbReference type="NCBI Taxonomy" id="3034025"/>
    <lineage>
        <taxon>Archaea</taxon>
        <taxon>Methanobacteriati</taxon>
        <taxon>Methanobacteriota</taxon>
        <taxon>Stenosarchaea group</taxon>
        <taxon>Halobacteria</taxon>
        <taxon>Halobacteriales</taxon>
        <taxon>Haladaptataceae</taxon>
        <taxon>Halorussus</taxon>
    </lineage>
</organism>
<feature type="coiled-coil region" evidence="1">
    <location>
        <begin position="167"/>
        <end position="194"/>
    </location>
</feature>
<dbReference type="Pfam" id="PF06634">
    <property type="entry name" value="DUF1156"/>
    <property type="match status" value="1"/>
</dbReference>
<dbReference type="Proteomes" id="UP001596407">
    <property type="component" value="Unassembled WGS sequence"/>
</dbReference>
<name>A0ABD5WLL5_9EURY</name>
<dbReference type="EMBL" id="JBHSZH010000005">
    <property type="protein sequence ID" value="MFC7080275.1"/>
    <property type="molecule type" value="Genomic_DNA"/>
</dbReference>
<dbReference type="AlphaFoldDB" id="A0ABD5WLL5"/>
<gene>
    <name evidence="3" type="ORF">ACFQJ6_09260</name>
</gene>
<dbReference type="SUPFAM" id="SSF53335">
    <property type="entry name" value="S-adenosyl-L-methionine-dependent methyltransferases"/>
    <property type="match status" value="1"/>
</dbReference>